<dbReference type="EMBL" id="JAWDJW010009837">
    <property type="protein sequence ID" value="KAK3054793.1"/>
    <property type="molecule type" value="Genomic_DNA"/>
</dbReference>
<comment type="caution">
    <text evidence="1">The sequence shown here is derived from an EMBL/GenBank/DDBJ whole genome shotgun (WGS) entry which is preliminary data.</text>
</comment>
<evidence type="ECO:0000313" key="2">
    <source>
        <dbReference type="Proteomes" id="UP001186974"/>
    </source>
</evidence>
<keyword evidence="2" id="KW-1185">Reference proteome</keyword>
<dbReference type="Proteomes" id="UP001186974">
    <property type="component" value="Unassembled WGS sequence"/>
</dbReference>
<evidence type="ECO:0000313" key="1">
    <source>
        <dbReference type="EMBL" id="KAK3054793.1"/>
    </source>
</evidence>
<organism evidence="1 2">
    <name type="scientific">Coniosporium uncinatum</name>
    <dbReference type="NCBI Taxonomy" id="93489"/>
    <lineage>
        <taxon>Eukaryota</taxon>
        <taxon>Fungi</taxon>
        <taxon>Dikarya</taxon>
        <taxon>Ascomycota</taxon>
        <taxon>Pezizomycotina</taxon>
        <taxon>Dothideomycetes</taxon>
        <taxon>Dothideomycetes incertae sedis</taxon>
        <taxon>Coniosporium</taxon>
    </lineage>
</organism>
<accession>A0ACC3CY67</accession>
<reference evidence="1" key="1">
    <citation type="submission" date="2024-09" db="EMBL/GenBank/DDBJ databases">
        <title>Black Yeasts Isolated from many extreme environments.</title>
        <authorList>
            <person name="Coleine C."/>
            <person name="Stajich J.E."/>
            <person name="Selbmann L."/>
        </authorList>
    </citation>
    <scope>NUCLEOTIDE SEQUENCE</scope>
    <source>
        <strain evidence="1">CCFEE 5737</strain>
    </source>
</reference>
<gene>
    <name evidence="1" type="ORF">LTS18_011928</name>
</gene>
<protein>
    <submittedName>
        <fullName evidence="1">Uncharacterized protein</fullName>
    </submittedName>
</protein>
<name>A0ACC3CY67_9PEZI</name>
<sequence>MPGVVEPTTPPEEAPWTIDELVRYRAASDPDQPIVAYPTDGTNYLDYTFRQLDVYAYRAAQHYANVIATRKSSADATKVVGLLAPSNIDYLITAIALSKLGFTVLFLSTRLSDAAYLNLFNLTGCNDLLIDPTFNQKSENLKAAAPSLNVQTVAGPRVYDFPLKDGDVETRMDYQFDHAIENTNIIWIIHSSGSTGLPKPIFQTHAAALRNYATNFNMRGYITLPLYHAHGLSSTFRSIHSRKQIHIYNASLPLTGPSLLDTMSRNSFEIFYGVPYALKLLSETSQGLKELAKMKLVMFGGSSCPQELGDKLVNNDVKLVSHYGTTETGQLMTSFRDDDELDWNYLRISKSLAPFIRWEPQGSDVYELVVLDGWPSKVATNMDDGSYATKDLFTRHPTKPNCYKWTGRKDDTIVLLNGEKAVPIPTEHTVRQNPLVAEAVVFGSGKPQLGMLVVPAAATEGMSEKEIMAEIAPSVEAAN</sequence>
<proteinExistence type="predicted"/>
<feature type="non-terminal residue" evidence="1">
    <location>
        <position position="479"/>
    </location>
</feature>